<feature type="transmembrane region" description="Helical" evidence="1">
    <location>
        <begin position="119"/>
        <end position="138"/>
    </location>
</feature>
<keyword evidence="1" id="KW-0812">Transmembrane</keyword>
<dbReference type="EMBL" id="JBHMEA010000044">
    <property type="protein sequence ID" value="MFB9232864.1"/>
    <property type="molecule type" value="Genomic_DNA"/>
</dbReference>
<keyword evidence="1" id="KW-1133">Transmembrane helix</keyword>
<dbReference type="Proteomes" id="UP001589683">
    <property type="component" value="Unassembled WGS sequence"/>
</dbReference>
<evidence type="ECO:0000313" key="2">
    <source>
        <dbReference type="EMBL" id="MFB9232864.1"/>
    </source>
</evidence>
<organism evidence="2 3">
    <name type="scientific">Pseudohalocynthiibacter aestuariivivens</name>
    <dbReference type="NCBI Taxonomy" id="1591409"/>
    <lineage>
        <taxon>Bacteria</taxon>
        <taxon>Pseudomonadati</taxon>
        <taxon>Pseudomonadota</taxon>
        <taxon>Alphaproteobacteria</taxon>
        <taxon>Rhodobacterales</taxon>
        <taxon>Paracoccaceae</taxon>
        <taxon>Pseudohalocynthiibacter</taxon>
    </lineage>
</organism>
<keyword evidence="3" id="KW-1185">Reference proteome</keyword>
<comment type="caution">
    <text evidence="2">The sequence shown here is derived from an EMBL/GenBank/DDBJ whole genome shotgun (WGS) entry which is preliminary data.</text>
</comment>
<dbReference type="NCBIfam" id="TIGR02458">
    <property type="entry name" value="CbtA"/>
    <property type="match status" value="1"/>
</dbReference>
<accession>A0ABV5JHD4</accession>
<feature type="transmembrane region" description="Helical" evidence="1">
    <location>
        <begin position="5"/>
        <end position="27"/>
    </location>
</feature>
<proteinExistence type="predicted"/>
<dbReference type="RefSeq" id="WP_213887129.1">
    <property type="nucleotide sequence ID" value="NZ_JAGFNU010000001.1"/>
</dbReference>
<protein>
    <submittedName>
        <fullName evidence="2">CbtA family protein</fullName>
    </submittedName>
</protein>
<feature type="transmembrane region" description="Helical" evidence="1">
    <location>
        <begin position="177"/>
        <end position="197"/>
    </location>
</feature>
<gene>
    <name evidence="2" type="ORF">ACFFUT_13815</name>
</gene>
<feature type="transmembrane region" description="Helical" evidence="1">
    <location>
        <begin position="154"/>
        <end position="172"/>
    </location>
</feature>
<reference evidence="2 3" key="1">
    <citation type="submission" date="2024-09" db="EMBL/GenBank/DDBJ databases">
        <authorList>
            <person name="Sun Q."/>
            <person name="Mori K."/>
        </authorList>
    </citation>
    <scope>NUCLEOTIDE SEQUENCE [LARGE SCALE GENOMIC DNA]</scope>
    <source>
        <strain evidence="2 3">CECT 8726</strain>
    </source>
</reference>
<dbReference type="InterPro" id="IPR012666">
    <property type="entry name" value="CbtA_put"/>
</dbReference>
<name>A0ABV5JHD4_9RHOB</name>
<evidence type="ECO:0000313" key="3">
    <source>
        <dbReference type="Proteomes" id="UP001589683"/>
    </source>
</evidence>
<evidence type="ECO:0000256" key="1">
    <source>
        <dbReference type="SAM" id="Phobius"/>
    </source>
</evidence>
<feature type="transmembrane region" description="Helical" evidence="1">
    <location>
        <begin position="85"/>
        <end position="107"/>
    </location>
</feature>
<keyword evidence="1" id="KW-0472">Membrane</keyword>
<sequence>MTLKLLSSAVFAGFAAGLIAVLLQFWLVTPLLLEGEEYETGAKTHFEGVLVVVEDSEGNIVAPEEEAAEVAEEEENLMARHATTFFMNMVVFSGFGLILVAGFALAAQFGHQVTFHSGMVWGLAGFIAVQLAPAAGLYPELPGTPADNVVLRQYWWMTTVVTTITGIAFVVFGRGLVYIVIGAALLAAPHIIGAPHLPYYAGFAPPELSALFVSRTLFVMMIAWVVLGGVAGYFWHRQTD</sequence>
<feature type="transmembrane region" description="Helical" evidence="1">
    <location>
        <begin position="217"/>
        <end position="235"/>
    </location>
</feature>
<dbReference type="Pfam" id="PF09490">
    <property type="entry name" value="CbtA"/>
    <property type="match status" value="1"/>
</dbReference>